<protein>
    <recommendedName>
        <fullName evidence="1">Conserved oligomeric Golgi complex subunit 3 C-terminal domain-containing protein</fullName>
    </recommendedName>
</protein>
<dbReference type="PANTHER" id="PTHR13302">
    <property type="entry name" value="CONSERVED OLIGOMERIC GOLGI COMPLEX COMPONENT 3"/>
    <property type="match status" value="1"/>
</dbReference>
<reference evidence="2 3" key="1">
    <citation type="journal article" date="2023" name="Commun. Biol.">
        <title>Genome analysis of Parmales, the sister group of diatoms, reveals the evolutionary specialization of diatoms from phago-mixotrophs to photoautotrophs.</title>
        <authorList>
            <person name="Ban H."/>
            <person name="Sato S."/>
            <person name="Yoshikawa S."/>
            <person name="Yamada K."/>
            <person name="Nakamura Y."/>
            <person name="Ichinomiya M."/>
            <person name="Sato N."/>
            <person name="Blanc-Mathieu R."/>
            <person name="Endo H."/>
            <person name="Kuwata A."/>
            <person name="Ogata H."/>
        </authorList>
    </citation>
    <scope>NUCLEOTIDE SEQUENCE [LARGE SCALE GENOMIC DNA]</scope>
</reference>
<dbReference type="EMBL" id="BRYB01002145">
    <property type="protein sequence ID" value="GMI40333.1"/>
    <property type="molecule type" value="Genomic_DNA"/>
</dbReference>
<dbReference type="PANTHER" id="PTHR13302:SF8">
    <property type="entry name" value="CONSERVED OLIGOMERIC GOLGI COMPLEX SUBUNIT 3"/>
    <property type="match status" value="1"/>
</dbReference>
<organism evidence="2 3">
    <name type="scientific">Tetraparma gracilis</name>
    <dbReference type="NCBI Taxonomy" id="2962635"/>
    <lineage>
        <taxon>Eukaryota</taxon>
        <taxon>Sar</taxon>
        <taxon>Stramenopiles</taxon>
        <taxon>Ochrophyta</taxon>
        <taxon>Bolidophyceae</taxon>
        <taxon>Parmales</taxon>
        <taxon>Triparmaceae</taxon>
        <taxon>Tetraparma</taxon>
    </lineage>
</organism>
<evidence type="ECO:0000313" key="2">
    <source>
        <dbReference type="EMBL" id="GMI40333.1"/>
    </source>
</evidence>
<evidence type="ECO:0000313" key="3">
    <source>
        <dbReference type="Proteomes" id="UP001165060"/>
    </source>
</evidence>
<gene>
    <name evidence="2" type="ORF">TeGR_g6479</name>
</gene>
<dbReference type="InterPro" id="IPR048685">
    <property type="entry name" value="COG3_C"/>
</dbReference>
<sequence>PGPGPATAYDGPVREHEAALLHVRLHKAAVSSVSQQVEELRSLLSSAAGAPAGTDGLHAGAARLSAEVASLASHLRSLRAPAANFEAVAEAARVLAVPAKELGECAEVRDSALSVRPPPRALSHHDCRVNLSSDKFREMLGELKGAAGFFRDNPGYRDARIWEGKCGYLLSVADEYVKGCALERIEKAFATASSAAQGAALAAGGGEVTLETSAIYTKFAGVSGGVKSLLAGAGPAAADEVQAHYAAYRKELVRPFVVGYCERGSSSAAAGAPHTAFVRLAPGFMRRVERLERSLWTQFFPGPPPGAAGLLAAYLAQLFDAVHGQVRRGIVKESSQDLLCQ</sequence>
<name>A0ABQ6N467_9STRA</name>
<keyword evidence="3" id="KW-1185">Reference proteome</keyword>
<dbReference type="Pfam" id="PF20671">
    <property type="entry name" value="COG3_C"/>
    <property type="match status" value="1"/>
</dbReference>
<feature type="non-terminal residue" evidence="2">
    <location>
        <position position="1"/>
    </location>
</feature>
<dbReference type="InterPro" id="IPR007265">
    <property type="entry name" value="COG_su3"/>
</dbReference>
<feature type="domain" description="Conserved oligomeric Golgi complex subunit 3 C-terminal" evidence="1">
    <location>
        <begin position="239"/>
        <end position="341"/>
    </location>
</feature>
<evidence type="ECO:0000259" key="1">
    <source>
        <dbReference type="Pfam" id="PF20671"/>
    </source>
</evidence>
<accession>A0ABQ6N467</accession>
<feature type="non-terminal residue" evidence="2">
    <location>
        <position position="341"/>
    </location>
</feature>
<dbReference type="Proteomes" id="UP001165060">
    <property type="component" value="Unassembled WGS sequence"/>
</dbReference>
<proteinExistence type="predicted"/>
<comment type="caution">
    <text evidence="2">The sequence shown here is derived from an EMBL/GenBank/DDBJ whole genome shotgun (WGS) entry which is preliminary data.</text>
</comment>